<comment type="similarity">
    <text evidence="1">Belongs to the FPP family.</text>
</comment>
<evidence type="ECO:0000256" key="2">
    <source>
        <dbReference type="ARBA" id="ARBA00023054"/>
    </source>
</evidence>
<feature type="compositionally biased region" description="Polar residues" evidence="4">
    <location>
        <begin position="1053"/>
        <end position="1065"/>
    </location>
</feature>
<evidence type="ECO:0000256" key="1">
    <source>
        <dbReference type="ARBA" id="ARBA00005921"/>
    </source>
</evidence>
<feature type="coiled-coil region" evidence="3">
    <location>
        <begin position="509"/>
        <end position="564"/>
    </location>
</feature>
<proteinExistence type="inferred from homology"/>
<dbReference type="InterPro" id="IPR008587">
    <property type="entry name" value="FPP_plant"/>
</dbReference>
<name>A0A2K1IJY1_PHYPA</name>
<dbReference type="EnsemblPlants" id="Pp3c23_18780V3.1">
    <property type="protein sequence ID" value="Pp3c23_18780V3.1"/>
    <property type="gene ID" value="Pp3c23_18780"/>
</dbReference>
<feature type="compositionally biased region" description="Basic and acidic residues" evidence="4">
    <location>
        <begin position="462"/>
        <end position="472"/>
    </location>
</feature>
<feature type="region of interest" description="Disordered" evidence="4">
    <location>
        <begin position="1"/>
        <end position="41"/>
    </location>
</feature>
<feature type="region of interest" description="Disordered" evidence="4">
    <location>
        <begin position="1053"/>
        <end position="1129"/>
    </location>
</feature>
<feature type="region of interest" description="Disordered" evidence="4">
    <location>
        <begin position="953"/>
        <end position="972"/>
    </location>
</feature>
<dbReference type="RefSeq" id="XP_024363173.1">
    <property type="nucleotide sequence ID" value="XM_024507405.2"/>
</dbReference>
<dbReference type="PaxDb" id="3218-PP1S49_212V6.1"/>
<keyword evidence="7" id="KW-1185">Reference proteome</keyword>
<dbReference type="Gramene" id="Pp3c23_18780V3.1">
    <property type="protein sequence ID" value="Pp3c23_18780V3.1"/>
    <property type="gene ID" value="Pp3c23_18780"/>
</dbReference>
<keyword evidence="2 3" id="KW-0175">Coiled coil</keyword>
<feature type="coiled-coil region" evidence="3">
    <location>
        <begin position="125"/>
        <end position="173"/>
    </location>
</feature>
<dbReference type="PANTHER" id="PTHR31580">
    <property type="entry name" value="FILAMENT-LIKE PLANT PROTEIN 4"/>
    <property type="match status" value="1"/>
</dbReference>
<dbReference type="GeneID" id="112276257"/>
<reference evidence="5 7" key="2">
    <citation type="journal article" date="2018" name="Plant J.">
        <title>The Physcomitrella patens chromosome-scale assembly reveals moss genome structure and evolution.</title>
        <authorList>
            <person name="Lang D."/>
            <person name="Ullrich K.K."/>
            <person name="Murat F."/>
            <person name="Fuchs J."/>
            <person name="Jenkins J."/>
            <person name="Haas F.B."/>
            <person name="Piednoel M."/>
            <person name="Gundlach H."/>
            <person name="Van Bel M."/>
            <person name="Meyberg R."/>
            <person name="Vives C."/>
            <person name="Morata J."/>
            <person name="Symeonidi A."/>
            <person name="Hiss M."/>
            <person name="Muchero W."/>
            <person name="Kamisugi Y."/>
            <person name="Saleh O."/>
            <person name="Blanc G."/>
            <person name="Decker E.L."/>
            <person name="van Gessel N."/>
            <person name="Grimwood J."/>
            <person name="Hayes R.D."/>
            <person name="Graham S.W."/>
            <person name="Gunter L.E."/>
            <person name="McDaniel S.F."/>
            <person name="Hoernstein S.N.W."/>
            <person name="Larsson A."/>
            <person name="Li F.W."/>
            <person name="Perroud P.F."/>
            <person name="Phillips J."/>
            <person name="Ranjan P."/>
            <person name="Rokshar D.S."/>
            <person name="Rothfels C.J."/>
            <person name="Schneider L."/>
            <person name="Shu S."/>
            <person name="Stevenson D.W."/>
            <person name="Thummler F."/>
            <person name="Tillich M."/>
            <person name="Villarreal Aguilar J.C."/>
            <person name="Widiez T."/>
            <person name="Wong G.K."/>
            <person name="Wymore A."/>
            <person name="Zhang Y."/>
            <person name="Zimmer A.D."/>
            <person name="Quatrano R.S."/>
            <person name="Mayer K.F.X."/>
            <person name="Goodstein D."/>
            <person name="Casacuberta J.M."/>
            <person name="Vandepoele K."/>
            <person name="Reski R."/>
            <person name="Cuming A.C."/>
            <person name="Tuskan G.A."/>
            <person name="Maumus F."/>
            <person name="Salse J."/>
            <person name="Schmutz J."/>
            <person name="Rensing S.A."/>
        </authorList>
    </citation>
    <scope>NUCLEOTIDE SEQUENCE [LARGE SCALE GENOMIC DNA]</scope>
    <source>
        <strain evidence="6 7">cv. Gransden 2004</strain>
    </source>
</reference>
<feature type="region of interest" description="Disordered" evidence="4">
    <location>
        <begin position="877"/>
        <end position="911"/>
    </location>
</feature>
<feature type="coiled-coil region" evidence="3">
    <location>
        <begin position="242"/>
        <end position="276"/>
    </location>
</feature>
<organism evidence="5">
    <name type="scientific">Physcomitrium patens</name>
    <name type="common">Spreading-leaved earth moss</name>
    <name type="synonym">Physcomitrella patens</name>
    <dbReference type="NCBI Taxonomy" id="3218"/>
    <lineage>
        <taxon>Eukaryota</taxon>
        <taxon>Viridiplantae</taxon>
        <taxon>Streptophyta</taxon>
        <taxon>Embryophyta</taxon>
        <taxon>Bryophyta</taxon>
        <taxon>Bryophytina</taxon>
        <taxon>Bryopsida</taxon>
        <taxon>Funariidae</taxon>
        <taxon>Funariales</taxon>
        <taxon>Funariaceae</taxon>
        <taxon>Physcomitrium</taxon>
    </lineage>
</organism>
<dbReference type="FunCoup" id="A0A2K1IJY1">
    <property type="interactions" value="1454"/>
</dbReference>
<evidence type="ECO:0000313" key="6">
    <source>
        <dbReference type="EnsemblPlants" id="Pp3c23_18780V3.1"/>
    </source>
</evidence>
<dbReference type="EMBL" id="ABEU02000023">
    <property type="protein sequence ID" value="PNR29585.1"/>
    <property type="molecule type" value="Genomic_DNA"/>
</dbReference>
<feature type="compositionally biased region" description="Low complexity" evidence="4">
    <location>
        <begin position="1090"/>
        <end position="1102"/>
    </location>
</feature>
<dbReference type="STRING" id="3218.A0A2K1IJY1"/>
<reference evidence="5 7" key="1">
    <citation type="journal article" date="2008" name="Science">
        <title>The Physcomitrella genome reveals evolutionary insights into the conquest of land by plants.</title>
        <authorList>
            <person name="Rensing S."/>
            <person name="Lang D."/>
            <person name="Zimmer A."/>
            <person name="Terry A."/>
            <person name="Salamov A."/>
            <person name="Shapiro H."/>
            <person name="Nishiyama T."/>
            <person name="Perroud P.-F."/>
            <person name="Lindquist E."/>
            <person name="Kamisugi Y."/>
            <person name="Tanahashi T."/>
            <person name="Sakakibara K."/>
            <person name="Fujita T."/>
            <person name="Oishi K."/>
            <person name="Shin-I T."/>
            <person name="Kuroki Y."/>
            <person name="Toyoda A."/>
            <person name="Suzuki Y."/>
            <person name="Hashimoto A."/>
            <person name="Yamaguchi K."/>
            <person name="Sugano A."/>
            <person name="Kohara Y."/>
            <person name="Fujiyama A."/>
            <person name="Anterola A."/>
            <person name="Aoki S."/>
            <person name="Ashton N."/>
            <person name="Barbazuk W.B."/>
            <person name="Barker E."/>
            <person name="Bennetzen J."/>
            <person name="Bezanilla M."/>
            <person name="Blankenship R."/>
            <person name="Cho S.H."/>
            <person name="Dutcher S."/>
            <person name="Estelle M."/>
            <person name="Fawcett J.A."/>
            <person name="Gundlach H."/>
            <person name="Hanada K."/>
            <person name="Heyl A."/>
            <person name="Hicks K.A."/>
            <person name="Hugh J."/>
            <person name="Lohr M."/>
            <person name="Mayer K."/>
            <person name="Melkozernov A."/>
            <person name="Murata T."/>
            <person name="Nelson D."/>
            <person name="Pils B."/>
            <person name="Prigge M."/>
            <person name="Reiss B."/>
            <person name="Renner T."/>
            <person name="Rombauts S."/>
            <person name="Rushton P."/>
            <person name="Sanderfoot A."/>
            <person name="Schween G."/>
            <person name="Shiu S.-H."/>
            <person name="Stueber K."/>
            <person name="Theodoulou F.L."/>
            <person name="Tu H."/>
            <person name="Van de Peer Y."/>
            <person name="Verrier P.J."/>
            <person name="Waters E."/>
            <person name="Wood A."/>
            <person name="Yang L."/>
            <person name="Cove D."/>
            <person name="Cuming A."/>
            <person name="Hasebe M."/>
            <person name="Lucas S."/>
            <person name="Mishler D.B."/>
            <person name="Reski R."/>
            <person name="Grigoriev I."/>
            <person name="Quatrano R.S."/>
            <person name="Boore J.L."/>
        </authorList>
    </citation>
    <scope>NUCLEOTIDE SEQUENCE [LARGE SCALE GENOMIC DNA]</scope>
    <source>
        <strain evidence="6 7">cv. Gransden 2004</strain>
    </source>
</reference>
<feature type="compositionally biased region" description="Polar residues" evidence="4">
    <location>
        <begin position="437"/>
        <end position="457"/>
    </location>
</feature>
<feature type="compositionally biased region" description="Basic and acidic residues" evidence="4">
    <location>
        <begin position="1"/>
        <end position="11"/>
    </location>
</feature>
<dbReference type="EnsemblPlants" id="Pp3c23_18780V3.2">
    <property type="protein sequence ID" value="Pp3c23_18780V3.2"/>
    <property type="gene ID" value="Pp3c23_18780"/>
</dbReference>
<dbReference type="PANTHER" id="PTHR31580:SF4">
    <property type="entry name" value="FILAMENT-LIKE PLANT PROTEIN 6"/>
    <property type="match status" value="1"/>
</dbReference>
<dbReference type="Gramene" id="Pp3c23_18780V3.4">
    <property type="protein sequence ID" value="Pp3c23_18780V3.4"/>
    <property type="gene ID" value="Pp3c23_18780"/>
</dbReference>
<gene>
    <name evidence="6" type="primary">LOC112276257</name>
    <name evidence="5" type="ORF">PHYPA_028279</name>
</gene>
<reference evidence="6" key="3">
    <citation type="submission" date="2020-12" db="UniProtKB">
        <authorList>
            <consortium name="EnsemblPlants"/>
        </authorList>
    </citation>
    <scope>IDENTIFICATION</scope>
</reference>
<evidence type="ECO:0000256" key="4">
    <source>
        <dbReference type="SAM" id="MobiDB-lite"/>
    </source>
</evidence>
<dbReference type="AlphaFoldDB" id="A0A2K1IJY1"/>
<dbReference type="OrthoDB" id="1926355at2759"/>
<feature type="coiled-coil region" evidence="3">
    <location>
        <begin position="757"/>
        <end position="802"/>
    </location>
</feature>
<feature type="compositionally biased region" description="Low complexity" evidence="4">
    <location>
        <begin position="891"/>
        <end position="902"/>
    </location>
</feature>
<dbReference type="Proteomes" id="UP000006727">
    <property type="component" value="Chromosome 23"/>
</dbReference>
<evidence type="ECO:0000313" key="7">
    <source>
        <dbReference type="Proteomes" id="UP000006727"/>
    </source>
</evidence>
<evidence type="ECO:0000313" key="5">
    <source>
        <dbReference type="EMBL" id="PNR29585.1"/>
    </source>
</evidence>
<dbReference type="EnsemblPlants" id="Pp3c23_18780V3.4">
    <property type="protein sequence ID" value="Pp3c23_18780V3.4"/>
    <property type="gene ID" value="Pp3c23_18780"/>
</dbReference>
<evidence type="ECO:0000256" key="3">
    <source>
        <dbReference type="SAM" id="Coils"/>
    </source>
</evidence>
<dbReference type="Gramene" id="Pp3c23_18780V3.2">
    <property type="protein sequence ID" value="Pp3c23_18780V3.2"/>
    <property type="gene ID" value="Pp3c23_18780"/>
</dbReference>
<dbReference type="KEGG" id="ppp:112276257"/>
<accession>A0A2K1IJY1</accession>
<feature type="region of interest" description="Disordered" evidence="4">
    <location>
        <begin position="434"/>
        <end position="472"/>
    </location>
</feature>
<sequence length="1154" mass="128893">MEKSAEKESSRRSWPWKKKSHDKISAAPDLGPSPVPSKSYDNHQIWECLQTDVPSHQRQPSPIKVSGLQDRNRMAVDEVKAHWLQSEERAKILSEKLSNALADINSKDNVVKQHVKVAEEAVSGWEKAESEAVSLKAQLDAALQQKLATEDRVAHLDGALKECMKQLRHLREENEQRVHDTLLKKTREYEKLRLEMEARLADSSHFLAQSRSELLEARAEVTALGHALQERSRSVAEISEAKGRAETEIKVLQVRLETLEKENSQLKYEVHVLNKELDIRSQEREYERKAVDMASKQHLESVKKIAKLEEECNRLRLLVRKKLPGPGAIQRMRMEVEGVARDPADRRRRSMSRSGSQLDLLAVNGAMQDDGQDGRTQEAQMLAERVVAMDEEMKMLKEALAQRNGELHSARLLCSKTSTQLSAVEEELKIAKEQSEASKNSNSQASNFSQELTSRKSGSLFEKPKESVKARDSQNFELMDDFAEMERLAMSVTLTEPQSAMSITPNKLVKDLEEALASRARELDAKSQDLRVADQMCQELRAKLKEADKELAALRSQKATNEASMVSLQEQLDLLSQRERRRSGSQSKRLCAYTLKDIVGKAKFNDDARTTSEASSFEGVMFDEQSSISDAESKASTAYLELSIALRKIVHVVEMLAQTTGYEYTPSLRGVSKSTTNEISLQLDWKNHDLNVIMRNLANVSNKLLRGKSDVIDFLVEVGIVLEYILALKPLRSISGERTEISRESTNKDPKLMRDQGANLNAELDRLRLEKADISSQLDKAVEQVESLKMQLQADKQLLTRECLQRQHGGDFSILKSKEDDMIEEELMSLSHSNPAFRDLSGELTRLRDRVVDLERELRGEVQRNQSVVAKLGNVQHPVKREGNAVSREMSVGSHGDSSSHSTSEEDEDTKSVKLLISHSIKHEHERDAQAAALAECQRTILALGKHIKGLGTISHGQEERETSPKSMQHSISTEKMTHTMEHRPWLTEATGDVQPPSSDLTNASDLTTAGLREHANQWVSPSPLQALSGPSSGAIRTSNSGLIYPQSMRASDSSFCNRGEQSGNGLEVEPRQSALRIPSPAQSEIYTQGPGSMPGSPSRSSATPSWALRNRPREVSSEAQGDSDASVEKVREISSFSRFCSRSRSGSISGSFG</sequence>
<protein>
    <submittedName>
        <fullName evidence="5 6">Uncharacterized protein</fullName>
    </submittedName>
</protein>
<feature type="coiled-coil region" evidence="3">
    <location>
        <begin position="837"/>
        <end position="864"/>
    </location>
</feature>
<dbReference type="Pfam" id="PF05911">
    <property type="entry name" value="FPP"/>
    <property type="match status" value="1"/>
</dbReference>